<evidence type="ECO:0008006" key="5">
    <source>
        <dbReference type="Google" id="ProtNLM"/>
    </source>
</evidence>
<dbReference type="EMBL" id="CP121270">
    <property type="protein sequence ID" value="WFP22926.1"/>
    <property type="molecule type" value="Genomic_DNA"/>
</dbReference>
<feature type="domain" description="TY-Chap C-terminal" evidence="2">
    <location>
        <begin position="148"/>
        <end position="238"/>
    </location>
</feature>
<evidence type="ECO:0000313" key="4">
    <source>
        <dbReference type="Proteomes" id="UP001213504"/>
    </source>
</evidence>
<dbReference type="RefSeq" id="WP_165630055.1">
    <property type="nucleotide sequence ID" value="NZ_CP121270.1"/>
</dbReference>
<organism evidence="3 4">
    <name type="scientific">Gordonia hongkongensis</name>
    <dbReference type="NCBI Taxonomy" id="1701090"/>
    <lineage>
        <taxon>Bacteria</taxon>
        <taxon>Bacillati</taxon>
        <taxon>Actinomycetota</taxon>
        <taxon>Actinomycetes</taxon>
        <taxon>Mycobacteriales</taxon>
        <taxon>Gordoniaceae</taxon>
        <taxon>Gordonia</taxon>
    </lineage>
</organism>
<reference evidence="3" key="1">
    <citation type="submission" date="2023-04" db="EMBL/GenBank/DDBJ databases">
        <title>Complete genome sequence of a phthalic acid esters degrading bacterial strain.</title>
        <authorList>
            <person name="Weng L."/>
            <person name="Jia Y."/>
            <person name="Ren L."/>
        </authorList>
    </citation>
    <scope>NUCLEOTIDE SEQUENCE</scope>
    <source>
        <strain evidence="3">RL-LY01</strain>
    </source>
</reference>
<accession>A0AAX3T1A6</accession>
<name>A0AAX3T1A6_9ACTN</name>
<protein>
    <recommendedName>
        <fullName evidence="5">YbjN domain-containing protein</fullName>
    </recommendedName>
</protein>
<evidence type="ECO:0000259" key="1">
    <source>
        <dbReference type="Pfam" id="PF22551"/>
    </source>
</evidence>
<dbReference type="Pfam" id="PF22551">
    <property type="entry name" value="TY-Chap1"/>
    <property type="match status" value="1"/>
</dbReference>
<dbReference type="Proteomes" id="UP001213504">
    <property type="component" value="Chromosome"/>
</dbReference>
<proteinExistence type="predicted"/>
<gene>
    <name evidence="3" type="ORF">P9A14_11940</name>
</gene>
<dbReference type="InterPro" id="IPR054342">
    <property type="entry name" value="TY-Chap_C"/>
</dbReference>
<dbReference type="InterPro" id="IPR054343">
    <property type="entry name" value="TY-Chap_M"/>
</dbReference>
<evidence type="ECO:0000259" key="2">
    <source>
        <dbReference type="Pfam" id="PF22554"/>
    </source>
</evidence>
<evidence type="ECO:0000313" key="3">
    <source>
        <dbReference type="EMBL" id="WFP22926.1"/>
    </source>
</evidence>
<dbReference type="Pfam" id="PF22554">
    <property type="entry name" value="Chap-C"/>
    <property type="match status" value="1"/>
</dbReference>
<dbReference type="AlphaFoldDB" id="A0AAX3T1A6"/>
<sequence>MSGGTLSAADLRIWISAALEPVVGHEAVTDDDGDFPIRFEAGLVFISAVEKERSIHLFSTLVEDVVKTDYAAFVVQTLNRNNLQLKFFLVGDTIRVRAVLYADPPVESHLVRCLAEFEAVMADGADIAHDVGGRFAWDADSPNSDDDDELPTPVKILIQLDSNSNETLSPDDVARICHHDTDEILEYIRTVEEQMINWRNRADNAASEGDGEEAEACLHEARGWEKTASDLRGALRYVALGS</sequence>
<feature type="domain" description="TY-Chap central" evidence="1">
    <location>
        <begin position="10"/>
        <end position="136"/>
    </location>
</feature>